<protein>
    <recommendedName>
        <fullName evidence="1">pyruvate synthase</fullName>
        <ecNumber evidence="1">1.2.7.1</ecNumber>
    </recommendedName>
</protein>
<evidence type="ECO:0000256" key="2">
    <source>
        <dbReference type="ARBA" id="ARBA00023002"/>
    </source>
</evidence>
<accession>A0A9Y1FKM8</accession>
<dbReference type="EC" id="1.2.7.1" evidence="1"/>
<dbReference type="Pfam" id="PF01558">
    <property type="entry name" value="POR"/>
    <property type="match status" value="1"/>
</dbReference>
<dbReference type="SUPFAM" id="SSF53323">
    <property type="entry name" value="Pyruvate-ferredoxin oxidoreductase, PFOR, domain III"/>
    <property type="match status" value="1"/>
</dbReference>
<proteinExistence type="predicted"/>
<dbReference type="NCBIfam" id="TIGR02175">
    <property type="entry name" value="PorC_KorC"/>
    <property type="match status" value="1"/>
</dbReference>
<dbReference type="AlphaFoldDB" id="A0A9Y1FKM8"/>
<evidence type="ECO:0000259" key="4">
    <source>
        <dbReference type="Pfam" id="PF01558"/>
    </source>
</evidence>
<evidence type="ECO:0000313" key="5">
    <source>
        <dbReference type="EMBL" id="UJG40782.1"/>
    </source>
</evidence>
<dbReference type="InterPro" id="IPR019752">
    <property type="entry name" value="Pyrv/ketoisovalerate_OxRed_cat"/>
</dbReference>
<name>A0A9Y1FKM8_9ARCH</name>
<dbReference type="PANTHER" id="PTHR43366:SF1">
    <property type="entry name" value="PYRUVATE SYNTHASE SUBUNIT PORC"/>
    <property type="match status" value="1"/>
</dbReference>
<feature type="domain" description="Pyruvate/ketoisovalerate oxidoreductase catalytic" evidence="4">
    <location>
        <begin position="10"/>
        <end position="177"/>
    </location>
</feature>
<dbReference type="GO" id="GO:0019164">
    <property type="term" value="F:pyruvate synthase activity"/>
    <property type="evidence" value="ECO:0007669"/>
    <property type="project" value="UniProtKB-EC"/>
</dbReference>
<evidence type="ECO:0000256" key="3">
    <source>
        <dbReference type="ARBA" id="ARBA00049357"/>
    </source>
</evidence>
<dbReference type="Proteomes" id="UP001201020">
    <property type="component" value="Chromosome"/>
</dbReference>
<dbReference type="PANTHER" id="PTHR43366">
    <property type="entry name" value="PYRUVATE SYNTHASE SUBUNIT PORC"/>
    <property type="match status" value="1"/>
</dbReference>
<gene>
    <name evidence="5" type="ORF">K9W45_13215</name>
</gene>
<sequence>MIELLQISRGGSGGVTGAKILAEAAMYEGLDSQAIPKYGAERRGAKVEAYVRFDSSPIRIHSPVYNPTHAMVLDSSLIKALEIDKVSKDGIIMINSSHIPDFLKGTNRKVAYVDATSISKELGLVVSGFTLTNVTMLGCFAKATGIIKMENIEKAIEKTLGAKIAPKNIEAARRAYEQTKVETA</sequence>
<comment type="catalytic activity">
    <reaction evidence="3">
        <text>2 oxidized [2Fe-2S]-[ferredoxin] + pyruvate + CoA = 2 reduced [2Fe-2S]-[ferredoxin] + acetyl-CoA + CO2 + H(+)</text>
        <dbReference type="Rhea" id="RHEA:12765"/>
        <dbReference type="Rhea" id="RHEA-COMP:10000"/>
        <dbReference type="Rhea" id="RHEA-COMP:10001"/>
        <dbReference type="ChEBI" id="CHEBI:15361"/>
        <dbReference type="ChEBI" id="CHEBI:15378"/>
        <dbReference type="ChEBI" id="CHEBI:16526"/>
        <dbReference type="ChEBI" id="CHEBI:33737"/>
        <dbReference type="ChEBI" id="CHEBI:33738"/>
        <dbReference type="ChEBI" id="CHEBI:57287"/>
        <dbReference type="ChEBI" id="CHEBI:57288"/>
        <dbReference type="EC" id="1.2.7.1"/>
    </reaction>
</comment>
<dbReference type="EMBL" id="CP084166">
    <property type="protein sequence ID" value="UJG40782.1"/>
    <property type="molecule type" value="Genomic_DNA"/>
</dbReference>
<reference evidence="5" key="1">
    <citation type="journal article" date="2022" name="Nat. Microbiol.">
        <title>Unique mobile elements and scalable gene flow at the prokaryote-eukaryote boundary revealed by circularized Asgard archaea genomes.</title>
        <authorList>
            <person name="Wu F."/>
            <person name="Speth D.R."/>
            <person name="Philosof A."/>
            <person name="Cremiere A."/>
            <person name="Narayanan A."/>
            <person name="Barco R.A."/>
            <person name="Connon S.A."/>
            <person name="Amend J.P."/>
            <person name="Antoshechkin I.A."/>
            <person name="Orphan V.J."/>
        </authorList>
    </citation>
    <scope>NUCLEOTIDE SEQUENCE</scope>
    <source>
        <strain evidence="5">PM71</strain>
    </source>
</reference>
<dbReference type="Gene3D" id="3.40.920.10">
    <property type="entry name" value="Pyruvate-ferredoxin oxidoreductase, PFOR, domain III"/>
    <property type="match status" value="1"/>
</dbReference>
<keyword evidence="2" id="KW-0560">Oxidoreductase</keyword>
<dbReference type="InterPro" id="IPR051626">
    <property type="entry name" value="Oxidoreductase_gamma_subunit"/>
</dbReference>
<organism evidence="5">
    <name type="scientific">Candidatus Heimdallarchaeum aukensis</name>
    <dbReference type="NCBI Taxonomy" id="2876573"/>
    <lineage>
        <taxon>Archaea</taxon>
        <taxon>Promethearchaeati</taxon>
        <taxon>Candidatus Heimdallarchaeota</taxon>
        <taxon>Candidatus Heimdallarchaeia (ex Rinke et al. 2021) (nom. nud.)</taxon>
        <taxon>Candidatus Heimdallarchaeales</taxon>
        <taxon>Candidatus Heimdallarchaeaceae</taxon>
        <taxon>Candidatus Heimdallarchaeum</taxon>
    </lineage>
</organism>
<evidence type="ECO:0000256" key="1">
    <source>
        <dbReference type="ARBA" id="ARBA00012822"/>
    </source>
</evidence>
<dbReference type="InterPro" id="IPR002869">
    <property type="entry name" value="Pyrv_flavodox_OxRed_cen"/>
</dbReference>
<dbReference type="InterPro" id="IPR011894">
    <property type="entry name" value="PorC_KorC"/>
</dbReference>